<protein>
    <recommendedName>
        <fullName evidence="7">2-methylcitrate dehydratase</fullName>
    </recommendedName>
</protein>
<dbReference type="AlphaFoldDB" id="A0A8H5EYI4"/>
<evidence type="ECO:0000259" key="4">
    <source>
        <dbReference type="Pfam" id="PF19305"/>
    </source>
</evidence>
<gene>
    <name evidence="5" type="ORF">D9611_003878</name>
</gene>
<dbReference type="FunFam" id="3.30.1330.120:FF:000001">
    <property type="entry name" value="2-methylcitrate dehydratase"/>
    <property type="match status" value="1"/>
</dbReference>
<evidence type="ECO:0000256" key="1">
    <source>
        <dbReference type="ARBA" id="ARBA00006174"/>
    </source>
</evidence>
<organism evidence="5 6">
    <name type="scientific">Ephemerocybe angulata</name>
    <dbReference type="NCBI Taxonomy" id="980116"/>
    <lineage>
        <taxon>Eukaryota</taxon>
        <taxon>Fungi</taxon>
        <taxon>Dikarya</taxon>
        <taxon>Basidiomycota</taxon>
        <taxon>Agaricomycotina</taxon>
        <taxon>Agaricomycetes</taxon>
        <taxon>Agaricomycetidae</taxon>
        <taxon>Agaricales</taxon>
        <taxon>Agaricineae</taxon>
        <taxon>Psathyrellaceae</taxon>
        <taxon>Ephemerocybe</taxon>
    </lineage>
</organism>
<keyword evidence="6" id="KW-1185">Reference proteome</keyword>
<evidence type="ECO:0008006" key="7">
    <source>
        <dbReference type="Google" id="ProtNLM"/>
    </source>
</evidence>
<feature type="domain" description="MmgE/PrpD C-terminal" evidence="4">
    <location>
        <begin position="344"/>
        <end position="524"/>
    </location>
</feature>
<dbReference type="InterPro" id="IPR042183">
    <property type="entry name" value="MmgE/PrpD_sf_1"/>
</dbReference>
<dbReference type="NCBIfam" id="TIGR02330">
    <property type="entry name" value="prpD"/>
    <property type="match status" value="1"/>
</dbReference>
<proteinExistence type="inferred from homology"/>
<dbReference type="Gene3D" id="1.10.4100.10">
    <property type="entry name" value="2-methylcitrate dehydratase PrpD"/>
    <property type="match status" value="1"/>
</dbReference>
<comment type="caution">
    <text evidence="5">The sequence shown here is derived from an EMBL/GenBank/DDBJ whole genome shotgun (WGS) entry which is preliminary data.</text>
</comment>
<dbReference type="Proteomes" id="UP000541558">
    <property type="component" value="Unassembled WGS sequence"/>
</dbReference>
<dbReference type="EMBL" id="JAACJK010000219">
    <property type="protein sequence ID" value="KAF5316947.1"/>
    <property type="molecule type" value="Genomic_DNA"/>
</dbReference>
<dbReference type="InterPro" id="IPR012705">
    <property type="entry name" value="2Me_IsoCit_deHydtase_PrpD"/>
</dbReference>
<dbReference type="SUPFAM" id="SSF103378">
    <property type="entry name" value="2-methylcitrate dehydratase PrpD"/>
    <property type="match status" value="1"/>
</dbReference>
<dbReference type="InterPro" id="IPR005656">
    <property type="entry name" value="MmgE_PrpD"/>
</dbReference>
<dbReference type="InterPro" id="IPR045336">
    <property type="entry name" value="MmgE_PrpD_N"/>
</dbReference>
<dbReference type="OrthoDB" id="10055203at2759"/>
<name>A0A8H5EYI4_9AGAR</name>
<dbReference type="InterPro" id="IPR036148">
    <property type="entry name" value="MmgE/PrpD_sf"/>
</dbReference>
<evidence type="ECO:0000313" key="5">
    <source>
        <dbReference type="EMBL" id="KAF5316947.1"/>
    </source>
</evidence>
<keyword evidence="2" id="KW-0456">Lyase</keyword>
<dbReference type="GO" id="GO:0047547">
    <property type="term" value="F:2-methylcitrate dehydratase activity"/>
    <property type="evidence" value="ECO:0007669"/>
    <property type="project" value="InterPro"/>
</dbReference>
<accession>A0A8H5EYI4</accession>
<evidence type="ECO:0000313" key="6">
    <source>
        <dbReference type="Proteomes" id="UP000541558"/>
    </source>
</evidence>
<evidence type="ECO:0000256" key="2">
    <source>
        <dbReference type="ARBA" id="ARBA00023239"/>
    </source>
</evidence>
<dbReference type="Pfam" id="PF03972">
    <property type="entry name" value="MmgE_PrpD_N"/>
    <property type="match status" value="1"/>
</dbReference>
<reference evidence="5 6" key="1">
    <citation type="journal article" date="2020" name="ISME J.">
        <title>Uncovering the hidden diversity of litter-decomposition mechanisms in mushroom-forming fungi.</title>
        <authorList>
            <person name="Floudas D."/>
            <person name="Bentzer J."/>
            <person name="Ahren D."/>
            <person name="Johansson T."/>
            <person name="Persson P."/>
            <person name="Tunlid A."/>
        </authorList>
    </citation>
    <scope>NUCLEOTIDE SEQUENCE [LARGE SCALE GENOMIC DNA]</scope>
    <source>
        <strain evidence="5 6">CBS 175.51</strain>
    </source>
</reference>
<feature type="domain" description="MmgE/PrpD N-terminal" evidence="3">
    <location>
        <begin position="79"/>
        <end position="327"/>
    </location>
</feature>
<dbReference type="GO" id="GO:0005739">
    <property type="term" value="C:mitochondrion"/>
    <property type="evidence" value="ECO:0007669"/>
    <property type="project" value="TreeGrafter"/>
</dbReference>
<dbReference type="PANTHER" id="PTHR16943">
    <property type="entry name" value="2-METHYLCITRATE DEHYDRATASE-RELATED"/>
    <property type="match status" value="1"/>
</dbReference>
<evidence type="ECO:0000259" key="3">
    <source>
        <dbReference type="Pfam" id="PF03972"/>
    </source>
</evidence>
<dbReference type="PANTHER" id="PTHR16943:SF16">
    <property type="entry name" value="2-METHYLCITRATE DEHYDRATASE-RELATED"/>
    <property type="match status" value="1"/>
</dbReference>
<dbReference type="InterPro" id="IPR045337">
    <property type="entry name" value="MmgE_PrpD_C"/>
</dbReference>
<dbReference type="InterPro" id="IPR042188">
    <property type="entry name" value="MmgE/PrpD_sf_2"/>
</dbReference>
<comment type="similarity">
    <text evidence="1">Belongs to the PrpD family.</text>
</comment>
<dbReference type="GO" id="GO:0019679">
    <property type="term" value="P:propionate metabolic process, methylcitrate cycle"/>
    <property type="evidence" value="ECO:0007669"/>
    <property type="project" value="InterPro"/>
</dbReference>
<sequence>MLSRVVRSSPSVAARRVQPASTAFSTLRTPSARPAGRLPVSANRLSISGASAPHTIFARAMSAHHGESTVRPEADKVLQDIADYVHDYKIDSPLAFETARLCLIDTIGCGLEALRFPECTKLLGPVVEGTTVPNGTRVPGTNYVLDPIRGAFNIGTIIRWLDFNDCWLAAEWGHPSDNLGAILAVADHLARQGQPLKVHDILEAMIKAHEIQGGLALLNSYNRVGLDHVVLVKVASTAVVSKLLGLNREQTVDAVSQAWVDGQSLRTYRHAPNTGPRKSWAAGDACSRAVNLALLVKKGEKGLPSVLTAKTWGFYDVLFKGKPFEFQRPYGSYIMENVLFKISFPAEFHAQTAVEAAHIVHNKLKELGKTAEDIKSVRIRTQEAAMRIIDKQGPLDNFADRDHAINYMVAYPLIFGELTSESYTDAAAADPRIDALRAKIYCVEENKFSVEYHDPERRSIGNALLVELNDGTVLDEVEIEYPVGHKRRRAEGTPLLMAKFQNHIAPHFDAAHQKKILEIVTNAEEFSKLPVDKFSDLFVKA</sequence>
<dbReference type="NCBIfam" id="NF006943">
    <property type="entry name" value="PRK09425.1"/>
    <property type="match status" value="1"/>
</dbReference>
<dbReference type="GO" id="GO:0051537">
    <property type="term" value="F:2 iron, 2 sulfur cluster binding"/>
    <property type="evidence" value="ECO:0007669"/>
    <property type="project" value="InterPro"/>
</dbReference>
<dbReference type="Pfam" id="PF19305">
    <property type="entry name" value="MmgE_PrpD_C"/>
    <property type="match status" value="1"/>
</dbReference>
<dbReference type="Gene3D" id="3.30.1330.120">
    <property type="entry name" value="2-methylcitrate dehydratase PrpD"/>
    <property type="match status" value="1"/>
</dbReference>